<name>A0AA39I419_9BILA</name>
<sequence length="272" mass="30511">MASYEWTTVTIINPVDGRRSERRGGSRGPEAKRHLLGRSGRWRRRRGAAPRGGLGELEQAKEEERPVRSLTCCYQGRVMCVSPRGLAGIGADEIIFVFEHPEGAEARLPSDVLKKLDEIYLTCLDPLNSRSSSGFRMVRERMLKLFGRLRHHQSSILKMFTDFRNFNYRLTSILGSTVSLEGGVAVVEIPTWAAERLAGVVNANRNMIAWAADLHPDADSILVCEQDAEGSSFKTSIPTWLQYTCFCRSLSGSRSFAQMTIGNTNLRRCWIV</sequence>
<dbReference type="PANTHER" id="PTHR46319:SF3">
    <property type="entry name" value="ZINC FINGER FYVE DOMAIN-CONTAINING PROTEIN"/>
    <property type="match status" value="1"/>
</dbReference>
<protein>
    <recommendedName>
        <fullName evidence="2">Smad anchor for receptor activation-like C-terminal domain-containing protein</fullName>
    </recommendedName>
</protein>
<feature type="domain" description="Smad anchor for receptor activation-like C-terminal" evidence="2">
    <location>
        <begin position="154"/>
        <end position="236"/>
    </location>
</feature>
<reference evidence="3" key="1">
    <citation type="submission" date="2023-06" db="EMBL/GenBank/DDBJ databases">
        <title>Genomic analysis of the entomopathogenic nematode Steinernema hermaphroditum.</title>
        <authorList>
            <person name="Schwarz E.M."/>
            <person name="Heppert J.K."/>
            <person name="Baniya A."/>
            <person name="Schwartz H.T."/>
            <person name="Tan C.-H."/>
            <person name="Antoshechkin I."/>
            <person name="Sternberg P.W."/>
            <person name="Goodrich-Blair H."/>
            <person name="Dillman A.R."/>
        </authorList>
    </citation>
    <scope>NUCLEOTIDE SEQUENCE</scope>
    <source>
        <strain evidence="3">PS9179</strain>
        <tissue evidence="3">Whole animal</tissue>
    </source>
</reference>
<dbReference type="GO" id="GO:0031901">
    <property type="term" value="C:early endosome membrane"/>
    <property type="evidence" value="ECO:0007669"/>
    <property type="project" value="TreeGrafter"/>
</dbReference>
<feature type="compositionally biased region" description="Basic residues" evidence="1">
    <location>
        <begin position="34"/>
        <end position="48"/>
    </location>
</feature>
<dbReference type="Proteomes" id="UP001175271">
    <property type="component" value="Unassembled WGS sequence"/>
</dbReference>
<dbReference type="InterPro" id="IPR022557">
    <property type="entry name" value="SARA-like_C"/>
</dbReference>
<dbReference type="AlphaFoldDB" id="A0AA39I419"/>
<evidence type="ECO:0000313" key="4">
    <source>
        <dbReference type="Proteomes" id="UP001175271"/>
    </source>
</evidence>
<proteinExistence type="predicted"/>
<feature type="region of interest" description="Disordered" evidence="1">
    <location>
        <begin position="17"/>
        <end position="55"/>
    </location>
</feature>
<gene>
    <name evidence="3" type="ORF">QR680_012342</name>
</gene>
<dbReference type="PANTHER" id="PTHR46319">
    <property type="entry name" value="ZINC FINGER FYVE DOMAIN-CONTAINING PROTEIN"/>
    <property type="match status" value="1"/>
</dbReference>
<dbReference type="Pfam" id="PF11979">
    <property type="entry name" value="SARA_C"/>
    <property type="match status" value="1"/>
</dbReference>
<evidence type="ECO:0000256" key="1">
    <source>
        <dbReference type="SAM" id="MobiDB-lite"/>
    </source>
</evidence>
<dbReference type="GO" id="GO:0016197">
    <property type="term" value="P:endosomal transport"/>
    <property type="evidence" value="ECO:0007669"/>
    <property type="project" value="TreeGrafter"/>
</dbReference>
<organism evidence="3 4">
    <name type="scientific">Steinernema hermaphroditum</name>
    <dbReference type="NCBI Taxonomy" id="289476"/>
    <lineage>
        <taxon>Eukaryota</taxon>
        <taxon>Metazoa</taxon>
        <taxon>Ecdysozoa</taxon>
        <taxon>Nematoda</taxon>
        <taxon>Chromadorea</taxon>
        <taxon>Rhabditida</taxon>
        <taxon>Tylenchina</taxon>
        <taxon>Panagrolaimomorpha</taxon>
        <taxon>Strongyloidoidea</taxon>
        <taxon>Steinernematidae</taxon>
        <taxon>Steinernema</taxon>
    </lineage>
</organism>
<accession>A0AA39I419</accession>
<evidence type="ECO:0000259" key="2">
    <source>
        <dbReference type="Pfam" id="PF11979"/>
    </source>
</evidence>
<comment type="caution">
    <text evidence="3">The sequence shown here is derived from an EMBL/GenBank/DDBJ whole genome shotgun (WGS) entry which is preliminary data.</text>
</comment>
<evidence type="ECO:0000313" key="3">
    <source>
        <dbReference type="EMBL" id="KAK0416203.1"/>
    </source>
</evidence>
<keyword evidence="4" id="KW-1185">Reference proteome</keyword>
<dbReference type="EMBL" id="JAUCMV010000002">
    <property type="protein sequence ID" value="KAK0416203.1"/>
    <property type="molecule type" value="Genomic_DNA"/>
</dbReference>
<feature type="compositionally biased region" description="Basic and acidic residues" evidence="1">
    <location>
        <begin position="17"/>
        <end position="33"/>
    </location>
</feature>